<feature type="transmembrane region" description="Helical" evidence="7">
    <location>
        <begin position="139"/>
        <end position="162"/>
    </location>
</feature>
<proteinExistence type="inferred from homology"/>
<comment type="caution">
    <text evidence="9">The sequence shown here is derived from an EMBL/GenBank/DDBJ whole genome shotgun (WGS) entry which is preliminary data.</text>
</comment>
<dbReference type="GO" id="GO:0005886">
    <property type="term" value="C:plasma membrane"/>
    <property type="evidence" value="ECO:0007669"/>
    <property type="project" value="UniProtKB-SubCell"/>
</dbReference>
<dbReference type="Gene3D" id="1.10.3720.10">
    <property type="entry name" value="MetI-like"/>
    <property type="match status" value="1"/>
</dbReference>
<evidence type="ECO:0000259" key="8">
    <source>
        <dbReference type="PROSITE" id="PS50928"/>
    </source>
</evidence>
<feature type="domain" description="ABC transmembrane type-1" evidence="8">
    <location>
        <begin position="102"/>
        <end position="287"/>
    </location>
</feature>
<reference evidence="9" key="2">
    <citation type="submission" date="2021-01" db="EMBL/GenBank/DDBJ databases">
        <authorList>
            <person name="Mieszkin S."/>
            <person name="Pouder E."/>
            <person name="Alain K."/>
        </authorList>
    </citation>
    <scope>NUCLEOTIDE SEQUENCE</scope>
    <source>
        <strain evidence="9">HW T2.11</strain>
    </source>
</reference>
<keyword evidence="2 7" id="KW-0813">Transport</keyword>
<dbReference type="PANTHER" id="PTHR30151">
    <property type="entry name" value="ALKANE SULFONATE ABC TRANSPORTER-RELATED, MEMBRANE SUBUNIT"/>
    <property type="match status" value="1"/>
</dbReference>
<accession>A0A964DYE1</accession>
<organism evidence="9 10">
    <name type="scientific">Acidisoma silvae</name>
    <dbReference type="NCBI Taxonomy" id="2802396"/>
    <lineage>
        <taxon>Bacteria</taxon>
        <taxon>Pseudomonadati</taxon>
        <taxon>Pseudomonadota</taxon>
        <taxon>Alphaproteobacteria</taxon>
        <taxon>Acetobacterales</taxon>
        <taxon>Acidocellaceae</taxon>
        <taxon>Acidisoma</taxon>
    </lineage>
</organism>
<keyword evidence="4 7" id="KW-0812">Transmembrane</keyword>
<comment type="similarity">
    <text evidence="7">Belongs to the binding-protein-dependent transport system permease family.</text>
</comment>
<evidence type="ECO:0000313" key="9">
    <source>
        <dbReference type="EMBL" id="MCB8874982.1"/>
    </source>
</evidence>
<keyword evidence="5 7" id="KW-1133">Transmembrane helix</keyword>
<reference evidence="9" key="1">
    <citation type="journal article" date="2021" name="Microorganisms">
        <title>Acidisoma silvae sp. nov. and Acidisomacellulosilytica sp. nov., Two Acidophilic Bacteria Isolated from Decaying Wood, Hydrolyzing Cellulose and Producing Poly-3-hydroxybutyrate.</title>
        <authorList>
            <person name="Mieszkin S."/>
            <person name="Pouder E."/>
            <person name="Uroz S."/>
            <person name="Simon-Colin C."/>
            <person name="Alain K."/>
        </authorList>
    </citation>
    <scope>NUCLEOTIDE SEQUENCE</scope>
    <source>
        <strain evidence="9">HW T2.11</strain>
    </source>
</reference>
<evidence type="ECO:0000313" key="10">
    <source>
        <dbReference type="Proteomes" id="UP000708298"/>
    </source>
</evidence>
<evidence type="ECO:0000256" key="4">
    <source>
        <dbReference type="ARBA" id="ARBA00022692"/>
    </source>
</evidence>
<dbReference type="GO" id="GO:0055085">
    <property type="term" value="P:transmembrane transport"/>
    <property type="evidence" value="ECO:0007669"/>
    <property type="project" value="InterPro"/>
</dbReference>
<keyword evidence="10" id="KW-1185">Reference proteome</keyword>
<evidence type="ECO:0000256" key="2">
    <source>
        <dbReference type="ARBA" id="ARBA00022448"/>
    </source>
</evidence>
<keyword evidence="6 7" id="KW-0472">Membrane</keyword>
<dbReference type="SUPFAM" id="SSF161098">
    <property type="entry name" value="MetI-like"/>
    <property type="match status" value="1"/>
</dbReference>
<feature type="transmembrane region" description="Helical" evidence="7">
    <location>
        <begin position="55"/>
        <end position="79"/>
    </location>
</feature>
<dbReference type="CDD" id="cd06261">
    <property type="entry name" value="TM_PBP2"/>
    <property type="match status" value="1"/>
</dbReference>
<name>A0A964DYE1_9PROT</name>
<feature type="transmembrane region" description="Helical" evidence="7">
    <location>
        <begin position="24"/>
        <end position="43"/>
    </location>
</feature>
<dbReference type="InterPro" id="IPR035906">
    <property type="entry name" value="MetI-like_sf"/>
</dbReference>
<sequence length="303" mass="32613">MMAAAGLLFCTLSRISLRNFGNLPWITAGVALVLVLAGLSLFARGNDRADGMASPVLFGLLMLWLWEMLVVGLHVPFVILPPPSAIALAIGHHLPMLWADFVQTVLHAVLAGYAMGCGSGFLLALAIDRSPFLQRGLTPLGNLISALPIIGIAPIMVMWFGFGWQSKAAVVVLMTVFPMLVNTRAGLASTDAMERDLMQTYAAGYWQTLRHLRLPVAMPMIFNALKLNATLALIGAVVAEFFGTPTRGMGFRISTEAARMNLDIVWATIVVAAVTGCAAFVLIAAIERVVTFWHPSIRGARRS</sequence>
<feature type="transmembrane region" description="Helical" evidence="7">
    <location>
        <begin position="168"/>
        <end position="187"/>
    </location>
</feature>
<evidence type="ECO:0000256" key="6">
    <source>
        <dbReference type="ARBA" id="ARBA00023136"/>
    </source>
</evidence>
<evidence type="ECO:0000256" key="1">
    <source>
        <dbReference type="ARBA" id="ARBA00004651"/>
    </source>
</evidence>
<keyword evidence="3" id="KW-1003">Cell membrane</keyword>
<evidence type="ECO:0000256" key="7">
    <source>
        <dbReference type="RuleBase" id="RU363032"/>
    </source>
</evidence>
<evidence type="ECO:0000256" key="5">
    <source>
        <dbReference type="ARBA" id="ARBA00022989"/>
    </source>
</evidence>
<dbReference type="PROSITE" id="PS50928">
    <property type="entry name" value="ABC_TM1"/>
    <property type="match status" value="1"/>
</dbReference>
<dbReference type="Proteomes" id="UP000708298">
    <property type="component" value="Unassembled WGS sequence"/>
</dbReference>
<feature type="transmembrane region" description="Helical" evidence="7">
    <location>
        <begin position="264"/>
        <end position="286"/>
    </location>
</feature>
<protein>
    <submittedName>
        <fullName evidence="9">ABC transporter permease</fullName>
    </submittedName>
</protein>
<evidence type="ECO:0000256" key="3">
    <source>
        <dbReference type="ARBA" id="ARBA00022475"/>
    </source>
</evidence>
<dbReference type="InterPro" id="IPR000515">
    <property type="entry name" value="MetI-like"/>
</dbReference>
<gene>
    <name evidence="9" type="ORF">ASILVAE211_07290</name>
</gene>
<dbReference type="Pfam" id="PF00528">
    <property type="entry name" value="BPD_transp_1"/>
    <property type="match status" value="1"/>
</dbReference>
<feature type="transmembrane region" description="Helical" evidence="7">
    <location>
        <begin position="105"/>
        <end position="127"/>
    </location>
</feature>
<dbReference type="EMBL" id="JAESVB010000002">
    <property type="protein sequence ID" value="MCB8874982.1"/>
    <property type="molecule type" value="Genomic_DNA"/>
</dbReference>
<dbReference type="AlphaFoldDB" id="A0A964DYE1"/>
<feature type="transmembrane region" description="Helical" evidence="7">
    <location>
        <begin position="220"/>
        <end position="244"/>
    </location>
</feature>
<dbReference type="PANTHER" id="PTHR30151:SF20">
    <property type="entry name" value="ABC TRANSPORTER PERMEASE PROTEIN HI_0355-RELATED"/>
    <property type="match status" value="1"/>
</dbReference>
<comment type="subcellular location">
    <subcellularLocation>
        <location evidence="1 7">Cell membrane</location>
        <topology evidence="1 7">Multi-pass membrane protein</topology>
    </subcellularLocation>
</comment>